<gene>
    <name evidence="2" type="ORF">ACFPC0_36635</name>
</gene>
<reference evidence="3" key="1">
    <citation type="journal article" date="2019" name="Int. J. Syst. Evol. Microbiol.">
        <title>The Global Catalogue of Microorganisms (GCM) 10K type strain sequencing project: providing services to taxonomists for standard genome sequencing and annotation.</title>
        <authorList>
            <consortium name="The Broad Institute Genomics Platform"/>
            <consortium name="The Broad Institute Genome Sequencing Center for Infectious Disease"/>
            <person name="Wu L."/>
            <person name="Ma J."/>
        </authorList>
    </citation>
    <scope>NUCLEOTIDE SEQUENCE [LARGE SCALE GENOMIC DNA]</scope>
    <source>
        <strain evidence="3">PCU 347</strain>
    </source>
</reference>
<sequence>MSVSRVSRLSRAAMFAAVCVVLAAAGHVLMSGSPLPWPVLALALLGTALAGWAFAGSERRRGTVVVLTLAVQTCLHVVFTLAQSAARGSAAPGTPSVSPEEWARHMLCGDPSPEVAARAYDLAVRTGLTHGTPVPSSHGHGAMAHDMAGTAGSAAMAGMHHMGGMSGTASWGMLAVHVLAALVCGVWLAQGERAVFRVLRAVADRTFVPLRLVLAVLPCAQVPSPPRRAVAAVRRLRARLLVHTLTTRGPPGARTVA</sequence>
<proteinExistence type="predicted"/>
<keyword evidence="1" id="KW-1133">Transmembrane helix</keyword>
<keyword evidence="3" id="KW-1185">Reference proteome</keyword>
<evidence type="ECO:0000256" key="1">
    <source>
        <dbReference type="SAM" id="Phobius"/>
    </source>
</evidence>
<feature type="transmembrane region" description="Helical" evidence="1">
    <location>
        <begin position="35"/>
        <end position="55"/>
    </location>
</feature>
<feature type="transmembrane region" description="Helical" evidence="1">
    <location>
        <begin position="169"/>
        <end position="189"/>
    </location>
</feature>
<evidence type="ECO:0000313" key="2">
    <source>
        <dbReference type="EMBL" id="MFC4333192.1"/>
    </source>
</evidence>
<evidence type="ECO:0008006" key="4">
    <source>
        <dbReference type="Google" id="ProtNLM"/>
    </source>
</evidence>
<name>A0ABV8TRA9_9ACTN</name>
<keyword evidence="1" id="KW-0812">Transmembrane</keyword>
<protein>
    <recommendedName>
        <fullName evidence="4">PE-PGRS family protein</fullName>
    </recommendedName>
</protein>
<dbReference type="EMBL" id="JBHSDP010000029">
    <property type="protein sequence ID" value="MFC4333192.1"/>
    <property type="molecule type" value="Genomic_DNA"/>
</dbReference>
<accession>A0ABV8TRA9</accession>
<comment type="caution">
    <text evidence="2">The sequence shown here is derived from an EMBL/GenBank/DDBJ whole genome shotgun (WGS) entry which is preliminary data.</text>
</comment>
<feature type="transmembrane region" description="Helical" evidence="1">
    <location>
        <begin position="12"/>
        <end position="29"/>
    </location>
</feature>
<dbReference type="Proteomes" id="UP001595824">
    <property type="component" value="Unassembled WGS sequence"/>
</dbReference>
<evidence type="ECO:0000313" key="3">
    <source>
        <dbReference type="Proteomes" id="UP001595824"/>
    </source>
</evidence>
<dbReference type="RefSeq" id="WP_381744535.1">
    <property type="nucleotide sequence ID" value="NZ_JBHSDP010000029.1"/>
</dbReference>
<feature type="transmembrane region" description="Helical" evidence="1">
    <location>
        <begin position="62"/>
        <end position="82"/>
    </location>
</feature>
<organism evidence="2 3">
    <name type="scientific">Streptomyces andamanensis</name>
    <dbReference type="NCBI Taxonomy" id="1565035"/>
    <lineage>
        <taxon>Bacteria</taxon>
        <taxon>Bacillati</taxon>
        <taxon>Actinomycetota</taxon>
        <taxon>Actinomycetes</taxon>
        <taxon>Kitasatosporales</taxon>
        <taxon>Streptomycetaceae</taxon>
        <taxon>Streptomyces</taxon>
    </lineage>
</organism>
<keyword evidence="1" id="KW-0472">Membrane</keyword>